<dbReference type="EMBL" id="CP029185">
    <property type="protein sequence ID" value="AWH87775.1"/>
    <property type="molecule type" value="Genomic_DNA"/>
</dbReference>
<gene>
    <name evidence="2" type="ORF">HYN51_03880</name>
</gene>
<evidence type="ECO:0000313" key="3">
    <source>
        <dbReference type="Proteomes" id="UP000244908"/>
    </source>
</evidence>
<keyword evidence="3" id="KW-1185">Reference proteome</keyword>
<keyword evidence="1" id="KW-0472">Membrane</keyword>
<evidence type="ECO:0000313" key="2">
    <source>
        <dbReference type="EMBL" id="AWH87775.1"/>
    </source>
</evidence>
<feature type="transmembrane region" description="Helical" evidence="1">
    <location>
        <begin position="53"/>
        <end position="75"/>
    </location>
</feature>
<protein>
    <submittedName>
        <fullName evidence="2">Uncharacterized protein</fullName>
    </submittedName>
</protein>
<sequence>MNLHNWKKSILTLIYLCFLMCIPLLLIGVFSYFLKGWFIWDFDKPFPFGKEEIVTILKISLLGFPIGLVLWLFYYRNS</sequence>
<keyword evidence="1" id="KW-1133">Transmembrane helix</keyword>
<dbReference type="AlphaFoldDB" id="A0A2Y9TVP8"/>
<reference evidence="2 3" key="1">
    <citation type="journal article" date="2019" name="Int. J. Syst. Evol. Microbiol.">
        <title>Limnobaculum parvum gen. nov., sp. nov., isolated from a freshwater lake.</title>
        <authorList>
            <person name="Baek C."/>
            <person name="Shin S.K."/>
            <person name="Yi H."/>
        </authorList>
    </citation>
    <scope>NUCLEOTIDE SEQUENCE [LARGE SCALE GENOMIC DNA]</scope>
    <source>
        <strain evidence="2 3">HYN0051</strain>
    </source>
</reference>
<accession>A0A2Y9TVP8</accession>
<feature type="transmembrane region" description="Helical" evidence="1">
    <location>
        <begin position="12"/>
        <end position="33"/>
    </location>
</feature>
<organism evidence="2 3">
    <name type="scientific">Limnobaculum parvum</name>
    <dbReference type="NCBI Taxonomy" id="2172103"/>
    <lineage>
        <taxon>Bacteria</taxon>
        <taxon>Pseudomonadati</taxon>
        <taxon>Pseudomonadota</taxon>
        <taxon>Gammaproteobacteria</taxon>
        <taxon>Enterobacterales</taxon>
        <taxon>Budviciaceae</taxon>
        <taxon>Limnobaculum</taxon>
    </lineage>
</organism>
<dbReference type="Proteomes" id="UP000244908">
    <property type="component" value="Chromosome"/>
</dbReference>
<evidence type="ECO:0000256" key="1">
    <source>
        <dbReference type="SAM" id="Phobius"/>
    </source>
</evidence>
<keyword evidence="1" id="KW-0812">Transmembrane</keyword>
<dbReference type="KEGG" id="lpv:HYN51_03880"/>
<name>A0A2Y9TVP8_9GAMM</name>
<proteinExistence type="predicted"/>